<reference evidence="2" key="1">
    <citation type="journal article" date="2020" name="Cell">
        <title>Large-Scale Comparative Analyses of Tick Genomes Elucidate Their Genetic Diversity and Vector Capacities.</title>
        <authorList>
            <consortium name="Tick Genome and Microbiome Consortium (TIGMIC)"/>
            <person name="Jia N."/>
            <person name="Wang J."/>
            <person name="Shi W."/>
            <person name="Du L."/>
            <person name="Sun Y."/>
            <person name="Zhan W."/>
            <person name="Jiang J.F."/>
            <person name="Wang Q."/>
            <person name="Zhang B."/>
            <person name="Ji P."/>
            <person name="Bell-Sakyi L."/>
            <person name="Cui X.M."/>
            <person name="Yuan T.T."/>
            <person name="Jiang B.G."/>
            <person name="Yang W.F."/>
            <person name="Lam T.T."/>
            <person name="Chang Q.C."/>
            <person name="Ding S.J."/>
            <person name="Wang X.J."/>
            <person name="Zhu J.G."/>
            <person name="Ruan X.D."/>
            <person name="Zhao L."/>
            <person name="Wei J.T."/>
            <person name="Ye R.Z."/>
            <person name="Que T.C."/>
            <person name="Du C.H."/>
            <person name="Zhou Y.H."/>
            <person name="Cheng J.X."/>
            <person name="Dai P.F."/>
            <person name="Guo W.B."/>
            <person name="Han X.H."/>
            <person name="Huang E.J."/>
            <person name="Li L.F."/>
            <person name="Wei W."/>
            <person name="Gao Y.C."/>
            <person name="Liu J.Z."/>
            <person name="Shao H.Z."/>
            <person name="Wang X."/>
            <person name="Wang C.C."/>
            <person name="Yang T.C."/>
            <person name="Huo Q.B."/>
            <person name="Li W."/>
            <person name="Chen H.Y."/>
            <person name="Chen S.E."/>
            <person name="Zhou L.G."/>
            <person name="Ni X.B."/>
            <person name="Tian J.H."/>
            <person name="Sheng Y."/>
            <person name="Liu T."/>
            <person name="Pan Y.S."/>
            <person name="Xia L.Y."/>
            <person name="Li J."/>
            <person name="Zhao F."/>
            <person name="Cao W.C."/>
        </authorList>
    </citation>
    <scope>NUCLEOTIDE SEQUENCE</scope>
    <source>
        <strain evidence="2">Rmic-2018</strain>
    </source>
</reference>
<evidence type="ECO:0000313" key="3">
    <source>
        <dbReference type="Proteomes" id="UP000821866"/>
    </source>
</evidence>
<dbReference type="GO" id="GO:0019887">
    <property type="term" value="F:protein kinase regulator activity"/>
    <property type="evidence" value="ECO:0007669"/>
    <property type="project" value="TreeGrafter"/>
</dbReference>
<dbReference type="VEuPathDB" id="VectorBase:LOC119167548"/>
<dbReference type="GO" id="GO:0006417">
    <property type="term" value="P:regulation of translation"/>
    <property type="evidence" value="ECO:0007669"/>
    <property type="project" value="TreeGrafter"/>
</dbReference>
<comment type="caution">
    <text evidence="2">The sequence shown here is derived from an EMBL/GenBank/DDBJ whole genome shotgun (WGS) entry which is preliminary data.</text>
</comment>
<protein>
    <submittedName>
        <fullName evidence="2">Uncharacterized protein</fullName>
    </submittedName>
</protein>
<name>A0A9J6E4A1_RHIMP</name>
<keyword evidence="3" id="KW-1185">Reference proteome</keyword>
<dbReference type="GO" id="GO:0034198">
    <property type="term" value="P:cellular response to amino acid starvation"/>
    <property type="evidence" value="ECO:0007669"/>
    <property type="project" value="TreeGrafter"/>
</dbReference>
<dbReference type="PANTHER" id="PTHR23346:SF7">
    <property type="entry name" value="STALLED RIBOSOME SENSOR GCN1"/>
    <property type="match status" value="1"/>
</dbReference>
<dbReference type="GO" id="GO:0005829">
    <property type="term" value="C:cytosol"/>
    <property type="evidence" value="ECO:0007669"/>
    <property type="project" value="TreeGrafter"/>
</dbReference>
<gene>
    <name evidence="2" type="ORF">HPB51_020011</name>
</gene>
<dbReference type="Proteomes" id="UP000821866">
    <property type="component" value="Chromosome 4"/>
</dbReference>
<sequence>MIYYSPEPSRNLQARVVEATTESKNIKRESKVYSFKEQMEEIELKKELEAKKKSKVQEPELTKKQKEVMDAQLQKEHAIRLRIRKLAGSVERAMLLLDAVMAAPASTVCQYGAPLFPQLVQALTALFNSRLAAPIVVPAYLRLKDILFTPDLRQFAASVGYLMLRLAKPCCEVDPRWTEEDLDACMQRVVTRFHDLSCSPTGARRLPSPAFCFTFPLLRLMLSSPDTNDILLTQCLQVLSAHSVMRCTERFSVVTSLNHHRNCSYSSDKAPLSSQDESVSLAASHSASSSVPSSELLMQHFLKAFSTMESGKKRQAESTQPQTVASGGLCRRPVGVLVSSPDIHS</sequence>
<dbReference type="PANTHER" id="PTHR23346">
    <property type="entry name" value="TRANSLATIONAL ACTIVATOR GCN1-RELATED"/>
    <property type="match status" value="1"/>
</dbReference>
<reference evidence="2" key="2">
    <citation type="submission" date="2021-09" db="EMBL/GenBank/DDBJ databases">
        <authorList>
            <person name="Jia N."/>
            <person name="Wang J."/>
            <person name="Shi W."/>
            <person name="Du L."/>
            <person name="Sun Y."/>
            <person name="Zhan W."/>
            <person name="Jiang J."/>
            <person name="Wang Q."/>
            <person name="Zhang B."/>
            <person name="Ji P."/>
            <person name="Sakyi L.B."/>
            <person name="Cui X."/>
            <person name="Yuan T."/>
            <person name="Jiang B."/>
            <person name="Yang W."/>
            <person name="Lam T.T.-Y."/>
            <person name="Chang Q."/>
            <person name="Ding S."/>
            <person name="Wang X."/>
            <person name="Zhu J."/>
            <person name="Ruan X."/>
            <person name="Zhao L."/>
            <person name="Wei J."/>
            <person name="Que T."/>
            <person name="Du C."/>
            <person name="Cheng J."/>
            <person name="Dai P."/>
            <person name="Han X."/>
            <person name="Huang E."/>
            <person name="Gao Y."/>
            <person name="Liu J."/>
            <person name="Shao H."/>
            <person name="Ye R."/>
            <person name="Li L."/>
            <person name="Wei W."/>
            <person name="Wang X."/>
            <person name="Wang C."/>
            <person name="Huo Q."/>
            <person name="Li W."/>
            <person name="Guo W."/>
            <person name="Chen H."/>
            <person name="Chen S."/>
            <person name="Zhou L."/>
            <person name="Zhou L."/>
            <person name="Ni X."/>
            <person name="Tian J."/>
            <person name="Zhou Y."/>
            <person name="Sheng Y."/>
            <person name="Liu T."/>
            <person name="Pan Y."/>
            <person name="Xia L."/>
            <person name="Li J."/>
            <person name="Zhao F."/>
            <person name="Cao W."/>
        </authorList>
    </citation>
    <scope>NUCLEOTIDE SEQUENCE</scope>
    <source>
        <strain evidence="2">Rmic-2018</strain>
        <tissue evidence="2">Larvae</tissue>
    </source>
</reference>
<accession>A0A9J6E4A1</accession>
<organism evidence="2 3">
    <name type="scientific">Rhipicephalus microplus</name>
    <name type="common">Cattle tick</name>
    <name type="synonym">Boophilus microplus</name>
    <dbReference type="NCBI Taxonomy" id="6941"/>
    <lineage>
        <taxon>Eukaryota</taxon>
        <taxon>Metazoa</taxon>
        <taxon>Ecdysozoa</taxon>
        <taxon>Arthropoda</taxon>
        <taxon>Chelicerata</taxon>
        <taxon>Arachnida</taxon>
        <taxon>Acari</taxon>
        <taxon>Parasitiformes</taxon>
        <taxon>Ixodida</taxon>
        <taxon>Ixodoidea</taxon>
        <taxon>Ixodidae</taxon>
        <taxon>Rhipicephalinae</taxon>
        <taxon>Rhipicephalus</taxon>
        <taxon>Boophilus</taxon>
    </lineage>
</organism>
<dbReference type="EMBL" id="JABSTU010000006">
    <property type="protein sequence ID" value="KAH8028880.1"/>
    <property type="molecule type" value="Genomic_DNA"/>
</dbReference>
<proteinExistence type="predicted"/>
<evidence type="ECO:0000313" key="2">
    <source>
        <dbReference type="EMBL" id="KAH8028880.1"/>
    </source>
</evidence>
<evidence type="ECO:0000256" key="1">
    <source>
        <dbReference type="ARBA" id="ARBA00022737"/>
    </source>
</evidence>
<dbReference type="AlphaFoldDB" id="A0A9J6E4A1"/>
<keyword evidence="1" id="KW-0677">Repeat</keyword>